<evidence type="ECO:0000313" key="2">
    <source>
        <dbReference type="Proteomes" id="UP000008983"/>
    </source>
</evidence>
<dbReference type="AlphaFoldDB" id="G0QSE2"/>
<evidence type="ECO:0000313" key="1">
    <source>
        <dbReference type="EMBL" id="EGR31889.1"/>
    </source>
</evidence>
<organism evidence="1 2">
    <name type="scientific">Ichthyophthirius multifiliis</name>
    <name type="common">White spot disease agent</name>
    <name type="synonym">Ich</name>
    <dbReference type="NCBI Taxonomy" id="5932"/>
    <lineage>
        <taxon>Eukaryota</taxon>
        <taxon>Sar</taxon>
        <taxon>Alveolata</taxon>
        <taxon>Ciliophora</taxon>
        <taxon>Intramacronucleata</taxon>
        <taxon>Oligohymenophorea</taxon>
        <taxon>Hymenostomatida</taxon>
        <taxon>Ophryoglenina</taxon>
        <taxon>Ichthyophthirius</taxon>
    </lineage>
</organism>
<protein>
    <submittedName>
        <fullName evidence="1">Uncharacterized protein</fullName>
    </submittedName>
</protein>
<gene>
    <name evidence="1" type="ORF">IMG5_100380</name>
</gene>
<sequence length="77" mass="9075">MQIGKQNQQKQQDESEIIKRSKNVVRQSFTDNIDEIIRKSQQTTNTTVADYIPQYNPNQVSETIEVVQEFVQVKKKY</sequence>
<dbReference type="RefSeq" id="XP_004035375.1">
    <property type="nucleotide sequence ID" value="XM_004035327.1"/>
</dbReference>
<dbReference type="Proteomes" id="UP000008983">
    <property type="component" value="Unassembled WGS sequence"/>
</dbReference>
<name>G0QSE2_ICHMU</name>
<dbReference type="EMBL" id="GL983809">
    <property type="protein sequence ID" value="EGR31889.1"/>
    <property type="molecule type" value="Genomic_DNA"/>
</dbReference>
<dbReference type="InParanoid" id="G0QSE2"/>
<accession>G0QSE2</accession>
<dbReference type="GeneID" id="14908062"/>
<proteinExistence type="predicted"/>
<reference evidence="1 2" key="1">
    <citation type="submission" date="2011-07" db="EMBL/GenBank/DDBJ databases">
        <authorList>
            <person name="Coyne R."/>
            <person name="Brami D."/>
            <person name="Johnson J."/>
            <person name="Hostetler J."/>
            <person name="Hannick L."/>
            <person name="Clark T."/>
            <person name="Cassidy-Hanley D."/>
            <person name="Inman J."/>
        </authorList>
    </citation>
    <scope>NUCLEOTIDE SEQUENCE [LARGE SCALE GENOMIC DNA]</scope>
    <source>
        <strain evidence="1 2">G5</strain>
    </source>
</reference>
<keyword evidence="2" id="KW-1185">Reference proteome</keyword>